<gene>
    <name evidence="2" type="ORF">CEJ42_21315</name>
</gene>
<keyword evidence="1" id="KW-0472">Membrane</keyword>
<dbReference type="EMBL" id="NJGU01000014">
    <property type="protein sequence ID" value="OWY26904.1"/>
    <property type="molecule type" value="Genomic_DNA"/>
</dbReference>
<sequence>MKSTTLRGWYAVHRWTSLICTINLLLLCVTGLLLIFHHEIDELLGQDAHPAAVAEGAPRPTLQQLVDKTLAANPGTAMQSLSFFGEDGEHFVGVRVGPPGAASLREGKSVFYDAASGETHNIGGGDTFTGFILKLHVNLFLGFPGQLFIGLVGIVFVLSMVSGIVLYGPFMRKLAFGLVRFGRQVRIVQADLHNLSAIAVMVWALVVGLTGTFLSLSPLIIGIWQKTELADLVRTLPATEPKALVAPDRAVQVANAAVPGKDLAFVFYPGTEYATKRHYMVVLRGHTELEKRVYNIAVVDAETGALADSRGMPWYMQVLLLSGPFHFGDYAGMPLKILWALLTVLTTLATVSGFIIWMKRSKKAIRRIDERSAERAAIANPSMKEQG</sequence>
<keyword evidence="1" id="KW-0812">Transmembrane</keyword>
<dbReference type="Pfam" id="PF03929">
    <property type="entry name" value="PepSY_TM"/>
    <property type="match status" value="1"/>
</dbReference>
<feature type="transmembrane region" description="Helical" evidence="1">
    <location>
        <begin position="337"/>
        <end position="357"/>
    </location>
</feature>
<name>A0A246WLQ6_9BURK</name>
<dbReference type="AlphaFoldDB" id="A0A246WLQ6"/>
<reference evidence="2 3" key="1">
    <citation type="submission" date="2017-06" db="EMBL/GenBank/DDBJ databases">
        <title>Herbaspirillum phytohormonus sp. nov., isolated from the root nodule of Robinia pseudoacacia in lead-zinc mine.</title>
        <authorList>
            <person name="Fan M."/>
            <person name="Lin Y."/>
        </authorList>
    </citation>
    <scope>NUCLEOTIDE SEQUENCE [LARGE SCALE GENOMIC DNA]</scope>
    <source>
        <strain evidence="2 3">HZ10</strain>
    </source>
</reference>
<accession>A0A246WLQ6</accession>
<evidence type="ECO:0008006" key="4">
    <source>
        <dbReference type="Google" id="ProtNLM"/>
    </source>
</evidence>
<feature type="transmembrane region" description="Helical" evidence="1">
    <location>
        <begin position="192"/>
        <end position="224"/>
    </location>
</feature>
<feature type="transmembrane region" description="Helical" evidence="1">
    <location>
        <begin position="147"/>
        <end position="171"/>
    </location>
</feature>
<proteinExistence type="predicted"/>
<dbReference type="PANTHER" id="PTHR34219:SF3">
    <property type="entry name" value="BLL7967 PROTEIN"/>
    <property type="match status" value="1"/>
</dbReference>
<feature type="transmembrane region" description="Helical" evidence="1">
    <location>
        <begin position="12"/>
        <end position="36"/>
    </location>
</feature>
<dbReference type="PANTHER" id="PTHR34219">
    <property type="entry name" value="IRON-REGULATED INNER MEMBRANE PROTEIN-RELATED"/>
    <property type="match status" value="1"/>
</dbReference>
<evidence type="ECO:0000313" key="2">
    <source>
        <dbReference type="EMBL" id="OWY26904.1"/>
    </source>
</evidence>
<keyword evidence="1" id="KW-1133">Transmembrane helix</keyword>
<dbReference type="InterPro" id="IPR005625">
    <property type="entry name" value="PepSY-ass_TM"/>
</dbReference>
<dbReference type="Proteomes" id="UP000197596">
    <property type="component" value="Unassembled WGS sequence"/>
</dbReference>
<protein>
    <recommendedName>
        <fullName evidence="4">Peptidase</fullName>
    </recommendedName>
</protein>
<comment type="caution">
    <text evidence="2">The sequence shown here is derived from an EMBL/GenBank/DDBJ whole genome shotgun (WGS) entry which is preliminary data.</text>
</comment>
<dbReference type="RefSeq" id="WP_088752458.1">
    <property type="nucleotide sequence ID" value="NZ_NJGU01000014.1"/>
</dbReference>
<evidence type="ECO:0000256" key="1">
    <source>
        <dbReference type="SAM" id="Phobius"/>
    </source>
</evidence>
<organism evidence="2 3">
    <name type="scientific">Herbaspirillum robiniae</name>
    <dbReference type="NCBI Taxonomy" id="2014887"/>
    <lineage>
        <taxon>Bacteria</taxon>
        <taxon>Pseudomonadati</taxon>
        <taxon>Pseudomonadota</taxon>
        <taxon>Betaproteobacteria</taxon>
        <taxon>Burkholderiales</taxon>
        <taxon>Oxalobacteraceae</taxon>
        <taxon>Herbaspirillum</taxon>
    </lineage>
</organism>
<evidence type="ECO:0000313" key="3">
    <source>
        <dbReference type="Proteomes" id="UP000197596"/>
    </source>
</evidence>